<proteinExistence type="predicted"/>
<organism evidence="2 3">
    <name type="scientific">Rangifer tarandus platyrhynchus</name>
    <name type="common">Svalbard reindeer</name>
    <dbReference type="NCBI Taxonomy" id="3082113"/>
    <lineage>
        <taxon>Eukaryota</taxon>
        <taxon>Metazoa</taxon>
        <taxon>Chordata</taxon>
        <taxon>Craniata</taxon>
        <taxon>Vertebrata</taxon>
        <taxon>Euteleostomi</taxon>
        <taxon>Mammalia</taxon>
        <taxon>Eutheria</taxon>
        <taxon>Laurasiatheria</taxon>
        <taxon>Artiodactyla</taxon>
        <taxon>Ruminantia</taxon>
        <taxon>Pecora</taxon>
        <taxon>Cervidae</taxon>
        <taxon>Odocoileinae</taxon>
        <taxon>Rangifer</taxon>
    </lineage>
</organism>
<evidence type="ECO:0000256" key="1">
    <source>
        <dbReference type="SAM" id="MobiDB-lite"/>
    </source>
</evidence>
<dbReference type="Proteomes" id="UP001176941">
    <property type="component" value="Chromosome 18"/>
</dbReference>
<gene>
    <name evidence="2" type="ORF">MRATA1EN1_LOCUS8064</name>
</gene>
<keyword evidence="3" id="KW-1185">Reference proteome</keyword>
<reference evidence="2" key="1">
    <citation type="submission" date="2023-04" db="EMBL/GenBank/DDBJ databases">
        <authorList>
            <consortium name="ELIXIR-Norway"/>
        </authorList>
    </citation>
    <scope>NUCLEOTIDE SEQUENCE [LARGE SCALE GENOMIC DNA]</scope>
</reference>
<feature type="compositionally biased region" description="Gly residues" evidence="1">
    <location>
        <begin position="59"/>
        <end position="74"/>
    </location>
</feature>
<evidence type="ECO:0000313" key="3">
    <source>
        <dbReference type="Proteomes" id="UP001176941"/>
    </source>
</evidence>
<name>A0ABN8YEV1_RANTA</name>
<feature type="region of interest" description="Disordered" evidence="1">
    <location>
        <begin position="35"/>
        <end position="112"/>
    </location>
</feature>
<sequence length="112" mass="12067">MYDFVLLFPLFPNQQLRRDRAMVFLILRKVQGAEGGRETNLGETRKSFLGADVEQGPESRGGFGEAAGTEGGHCGHWPALAEQRSWRGKHGPQRGAKSCSGQLVKQGGAVAG</sequence>
<dbReference type="EMBL" id="OX459954">
    <property type="protein sequence ID" value="CAI9159102.1"/>
    <property type="molecule type" value="Genomic_DNA"/>
</dbReference>
<evidence type="ECO:0000313" key="2">
    <source>
        <dbReference type="EMBL" id="CAI9159102.1"/>
    </source>
</evidence>
<accession>A0ABN8YEV1</accession>
<protein>
    <submittedName>
        <fullName evidence="2">Uncharacterized protein</fullName>
    </submittedName>
</protein>